<dbReference type="GO" id="GO:0005829">
    <property type="term" value="C:cytosol"/>
    <property type="evidence" value="ECO:0007669"/>
    <property type="project" value="TreeGrafter"/>
</dbReference>
<proteinExistence type="inferred from homology"/>
<protein>
    <recommendedName>
        <fullName evidence="2">Triosephosphate isomerase</fullName>
        <ecNumber evidence="2">5.3.1.1</ecNumber>
    </recommendedName>
</protein>
<dbReference type="GO" id="GO:0046166">
    <property type="term" value="P:glyceraldehyde-3-phosphate biosynthetic process"/>
    <property type="evidence" value="ECO:0007669"/>
    <property type="project" value="TreeGrafter"/>
</dbReference>
<comment type="subcellular location">
    <subcellularLocation>
        <location evidence="2">Cytoplasm</location>
    </subcellularLocation>
</comment>
<dbReference type="InterPro" id="IPR035990">
    <property type="entry name" value="TIM_sf"/>
</dbReference>
<sequence length="263" mass="29061">MPVNLTLGVSLKMYFGYQQTREWCQQVAEITRNHPLLKHNDVTLFTFPSQPAIETALTAFAAAPMSVGAQNMSSEPQGAWTGETSARMLQEMGCRFVELGHAERRTHFHEDDAQICQKVCLALQHQLTPVVCIGETTRMAAGHARVFAIEQANTIINALKNKRLQGEIIFAWEPQWAIGASQPASAEYIRTVCSGLRHHLAAAWPRQARVIYGGSAGPGLLTQLWPDVDGLFLGRFAHSPDAFKSILDEAFALSHHSSQKETI</sequence>
<dbReference type="GO" id="GO:0006094">
    <property type="term" value="P:gluconeogenesis"/>
    <property type="evidence" value="ECO:0007669"/>
    <property type="project" value="UniProtKB-UniPathway"/>
</dbReference>
<accession>A0A3N5DNM1</accession>
<gene>
    <name evidence="3" type="ORF">EHN07_03315</name>
</gene>
<keyword evidence="2" id="KW-0312">Gluconeogenesis</keyword>
<dbReference type="AlphaFoldDB" id="A0A3N5DNM1"/>
<dbReference type="CDD" id="cd00311">
    <property type="entry name" value="TIM"/>
    <property type="match status" value="1"/>
</dbReference>
<dbReference type="InterPro" id="IPR013785">
    <property type="entry name" value="Aldolase_TIM"/>
</dbReference>
<dbReference type="UniPathway" id="UPA00138"/>
<evidence type="ECO:0000313" key="4">
    <source>
        <dbReference type="Proteomes" id="UP000268615"/>
    </source>
</evidence>
<evidence type="ECO:0000256" key="2">
    <source>
        <dbReference type="RuleBase" id="RU363013"/>
    </source>
</evidence>
<comment type="pathway">
    <text evidence="2">Carbohydrate degradation; glycolysis; D-glyceraldehyde 3-phosphate from glycerone phosphate: step 1/1.</text>
</comment>
<comment type="pathway">
    <text evidence="2">Carbohydrate biosynthesis; gluconeogenesis.</text>
</comment>
<dbReference type="InterPro" id="IPR000652">
    <property type="entry name" value="Triosephosphate_isomerase"/>
</dbReference>
<dbReference type="PANTHER" id="PTHR21139">
    <property type="entry name" value="TRIOSEPHOSPHATE ISOMERASE"/>
    <property type="match status" value="1"/>
</dbReference>
<keyword evidence="2" id="KW-0324">Glycolysis</keyword>
<dbReference type="GO" id="GO:0006096">
    <property type="term" value="P:glycolytic process"/>
    <property type="evidence" value="ECO:0007669"/>
    <property type="project" value="UniProtKB-UniPathway"/>
</dbReference>
<comment type="similarity">
    <text evidence="2">Belongs to the triosephosphate isomerase family.</text>
</comment>
<dbReference type="GO" id="GO:0019563">
    <property type="term" value="P:glycerol catabolic process"/>
    <property type="evidence" value="ECO:0007669"/>
    <property type="project" value="TreeGrafter"/>
</dbReference>
<comment type="catalytic activity">
    <reaction evidence="2">
        <text>D-glyceraldehyde 3-phosphate = dihydroxyacetone phosphate</text>
        <dbReference type="Rhea" id="RHEA:18585"/>
        <dbReference type="ChEBI" id="CHEBI:57642"/>
        <dbReference type="ChEBI" id="CHEBI:59776"/>
        <dbReference type="EC" id="5.3.1.1"/>
    </reaction>
</comment>
<keyword evidence="2" id="KW-0963">Cytoplasm</keyword>
<dbReference type="GO" id="GO:0004807">
    <property type="term" value="F:triose-phosphate isomerase activity"/>
    <property type="evidence" value="ECO:0007669"/>
    <property type="project" value="UniProtKB-EC"/>
</dbReference>
<dbReference type="Proteomes" id="UP000268615">
    <property type="component" value="Unassembled WGS sequence"/>
</dbReference>
<comment type="caution">
    <text evidence="3">The sequence shown here is derived from an EMBL/GenBank/DDBJ whole genome shotgun (WGS) entry which is preliminary data.</text>
</comment>
<evidence type="ECO:0000256" key="1">
    <source>
        <dbReference type="ARBA" id="ARBA00023235"/>
    </source>
</evidence>
<dbReference type="Gene3D" id="3.20.20.70">
    <property type="entry name" value="Aldolase class I"/>
    <property type="match status" value="1"/>
</dbReference>
<name>A0A3N5DNM1_9ENTR</name>
<dbReference type="PANTHER" id="PTHR21139:SF2">
    <property type="entry name" value="TRIOSEPHOSPHATE ISOMERASE"/>
    <property type="match status" value="1"/>
</dbReference>
<dbReference type="RefSeq" id="WP_124022782.1">
    <property type="nucleotide sequence ID" value="NZ_RPOH01000010.1"/>
</dbReference>
<organism evidence="3 4">
    <name type="scientific">Buttiauxella warmboldiae</name>
    <dbReference type="NCBI Taxonomy" id="82993"/>
    <lineage>
        <taxon>Bacteria</taxon>
        <taxon>Pseudomonadati</taxon>
        <taxon>Pseudomonadota</taxon>
        <taxon>Gammaproteobacteria</taxon>
        <taxon>Enterobacterales</taxon>
        <taxon>Enterobacteriaceae</taxon>
        <taxon>Buttiauxella</taxon>
    </lineage>
</organism>
<dbReference type="Pfam" id="PF00121">
    <property type="entry name" value="TIM"/>
    <property type="match status" value="1"/>
</dbReference>
<keyword evidence="1 2" id="KW-0413">Isomerase</keyword>
<reference evidence="3 4" key="1">
    <citation type="submission" date="2018-11" db="EMBL/GenBank/DDBJ databases">
        <title>Draft genome sequence of Buttiauxella warmboldiae CCUG 35512.</title>
        <authorList>
            <person name="Salva-Serra F."/>
            <person name="Marathe N."/>
            <person name="Moore E."/>
            <person name="Svensson L."/>
            <person name="Engstrom-Jakobsson H."/>
        </authorList>
    </citation>
    <scope>NUCLEOTIDE SEQUENCE [LARGE SCALE GENOMIC DNA]</scope>
    <source>
        <strain evidence="3 4">CCUG 35512</strain>
    </source>
</reference>
<evidence type="ECO:0000313" key="3">
    <source>
        <dbReference type="EMBL" id="RPH30155.1"/>
    </source>
</evidence>
<dbReference type="PROSITE" id="PS51440">
    <property type="entry name" value="TIM_2"/>
    <property type="match status" value="1"/>
</dbReference>
<dbReference type="UniPathway" id="UPA00109">
    <property type="reaction ID" value="UER00189"/>
</dbReference>
<dbReference type="EMBL" id="RPOH01000010">
    <property type="protein sequence ID" value="RPH30155.1"/>
    <property type="molecule type" value="Genomic_DNA"/>
</dbReference>
<keyword evidence="4" id="KW-1185">Reference proteome</keyword>
<comment type="subunit">
    <text evidence="2">Homodimer.</text>
</comment>
<dbReference type="OrthoDB" id="9809429at2"/>
<dbReference type="SUPFAM" id="SSF51351">
    <property type="entry name" value="Triosephosphate isomerase (TIM)"/>
    <property type="match status" value="1"/>
</dbReference>
<dbReference type="EC" id="5.3.1.1" evidence="2"/>